<proteinExistence type="predicted"/>
<dbReference type="Pfam" id="PF01385">
    <property type="entry name" value="OrfB_IS605"/>
    <property type="match status" value="1"/>
</dbReference>
<feature type="domain" description="Probable transposase IS891/IS1136/IS1341" evidence="1">
    <location>
        <begin position="160"/>
        <end position="252"/>
    </location>
</feature>
<comment type="caution">
    <text evidence="2">The sequence shown here is derived from an EMBL/GenBank/DDBJ whole genome shotgun (WGS) entry which is preliminary data.</text>
</comment>
<accession>A0A0D8HHP3</accession>
<gene>
    <name evidence="2" type="ORF">AXFE_16300</name>
</gene>
<organism evidence="2 3">
    <name type="scientific">Acidithrix ferrooxidans</name>
    <dbReference type="NCBI Taxonomy" id="1280514"/>
    <lineage>
        <taxon>Bacteria</taxon>
        <taxon>Bacillati</taxon>
        <taxon>Actinomycetota</taxon>
        <taxon>Acidimicrobiia</taxon>
        <taxon>Acidimicrobiales</taxon>
        <taxon>Acidimicrobiaceae</taxon>
        <taxon>Acidithrix</taxon>
    </lineage>
</organism>
<sequence length="283" mass="32345">MPIKINANRKITDDLGATLRLCNATANYISTVAWETREFSRFAIHRLTYSKAKEEFRLGAQATVRTIAKVADAYNSGDKKFRRTRKRQFSWSSAQPFDARNMSWCLEAKTLSIWTINGRAKSAPFVCADWQLELLKHTQIAESDLVFRKGSFYVYATIDVTDEIMNESPDGFLGVDLGIINIATLSDGTNFSGKHLNHVRNRNMKLRCRLQKKGRRSAKRLLIKRSECEARFVKNTNHCISKKIVTEAKRTGYAIALEDLEGIRNRARLPKPQRVALNSWGFH</sequence>
<dbReference type="EMBL" id="JXYS01000037">
    <property type="protein sequence ID" value="KJF17510.1"/>
    <property type="molecule type" value="Genomic_DNA"/>
</dbReference>
<evidence type="ECO:0000313" key="2">
    <source>
        <dbReference type="EMBL" id="KJF17510.1"/>
    </source>
</evidence>
<evidence type="ECO:0000259" key="1">
    <source>
        <dbReference type="Pfam" id="PF01385"/>
    </source>
</evidence>
<protein>
    <submittedName>
        <fullName evidence="2">Putative transposase</fullName>
    </submittedName>
</protein>
<dbReference type="AlphaFoldDB" id="A0A0D8HHP3"/>
<name>A0A0D8HHP3_9ACTN</name>
<reference evidence="2 3" key="1">
    <citation type="submission" date="2015-01" db="EMBL/GenBank/DDBJ databases">
        <title>Draft genome of the acidophilic iron oxidizer Acidithrix ferrooxidans strain Py-F3.</title>
        <authorList>
            <person name="Poehlein A."/>
            <person name="Eisen S."/>
            <person name="Schloemann M."/>
            <person name="Johnson B.D."/>
            <person name="Daniel R."/>
            <person name="Muehling M."/>
        </authorList>
    </citation>
    <scope>NUCLEOTIDE SEQUENCE [LARGE SCALE GENOMIC DNA]</scope>
    <source>
        <strain evidence="2 3">Py-F3</strain>
    </source>
</reference>
<dbReference type="InterPro" id="IPR001959">
    <property type="entry name" value="Transposase"/>
</dbReference>
<dbReference type="Proteomes" id="UP000032360">
    <property type="component" value="Unassembled WGS sequence"/>
</dbReference>
<evidence type="ECO:0000313" key="3">
    <source>
        <dbReference type="Proteomes" id="UP000032360"/>
    </source>
</evidence>
<keyword evidence="3" id="KW-1185">Reference proteome</keyword>
<dbReference type="STRING" id="1280514.AXFE_16300"/>